<dbReference type="GO" id="GO:0046983">
    <property type="term" value="F:protein dimerization activity"/>
    <property type="evidence" value="ECO:0007669"/>
    <property type="project" value="InterPro"/>
</dbReference>
<name>A0A2S5IUW8_9MICC</name>
<dbReference type="Gene3D" id="3.30.565.10">
    <property type="entry name" value="Histidine kinase-like ATPase, C-terminal domain"/>
    <property type="match status" value="1"/>
</dbReference>
<keyword evidence="5" id="KW-0812">Transmembrane</keyword>
<accession>A0A2S5IUW8</accession>
<dbReference type="InterPro" id="IPR011712">
    <property type="entry name" value="Sig_transdc_His_kin_sub3_dim/P"/>
</dbReference>
<feature type="domain" description="Signal transduction histidine kinase subgroup 3 dimerisation and phosphoacceptor" evidence="6">
    <location>
        <begin position="152"/>
        <end position="218"/>
    </location>
</feature>
<keyword evidence="2 7" id="KW-0418">Kinase</keyword>
<dbReference type="EMBL" id="PRKW01000006">
    <property type="protein sequence ID" value="PPB48344.1"/>
    <property type="molecule type" value="Genomic_DNA"/>
</dbReference>
<keyword evidence="5" id="KW-0472">Membrane</keyword>
<keyword evidence="1" id="KW-0808">Transferase</keyword>
<organism evidence="7 8">
    <name type="scientific">Arthrobacter pityocampae</name>
    <dbReference type="NCBI Taxonomy" id="547334"/>
    <lineage>
        <taxon>Bacteria</taxon>
        <taxon>Bacillati</taxon>
        <taxon>Actinomycetota</taxon>
        <taxon>Actinomycetes</taxon>
        <taxon>Micrococcales</taxon>
        <taxon>Micrococcaceae</taxon>
        <taxon>Arthrobacter</taxon>
    </lineage>
</organism>
<dbReference type="AlphaFoldDB" id="A0A2S5IUW8"/>
<protein>
    <submittedName>
        <fullName evidence="7">Histidine kinase</fullName>
    </submittedName>
</protein>
<dbReference type="GO" id="GO:0000155">
    <property type="term" value="F:phosphorelay sensor kinase activity"/>
    <property type="evidence" value="ECO:0007669"/>
    <property type="project" value="InterPro"/>
</dbReference>
<keyword evidence="5" id="KW-1133">Transmembrane helix</keyword>
<dbReference type="Proteomes" id="UP000239297">
    <property type="component" value="Unassembled WGS sequence"/>
</dbReference>
<dbReference type="Pfam" id="PF07730">
    <property type="entry name" value="HisKA_3"/>
    <property type="match status" value="1"/>
</dbReference>
<dbReference type="InterPro" id="IPR050482">
    <property type="entry name" value="Sensor_HK_TwoCompSys"/>
</dbReference>
<dbReference type="SUPFAM" id="SSF55874">
    <property type="entry name" value="ATPase domain of HSP90 chaperone/DNA topoisomerase II/histidine kinase"/>
    <property type="match status" value="1"/>
</dbReference>
<evidence type="ECO:0000256" key="5">
    <source>
        <dbReference type="SAM" id="Phobius"/>
    </source>
</evidence>
<proteinExistence type="predicted"/>
<evidence type="ECO:0000313" key="7">
    <source>
        <dbReference type="EMBL" id="PPB48344.1"/>
    </source>
</evidence>
<feature type="transmembrane region" description="Helical" evidence="5">
    <location>
        <begin position="78"/>
        <end position="98"/>
    </location>
</feature>
<feature type="region of interest" description="Disordered" evidence="4">
    <location>
        <begin position="335"/>
        <end position="383"/>
    </location>
</feature>
<feature type="compositionally biased region" description="Low complexity" evidence="4">
    <location>
        <begin position="345"/>
        <end position="355"/>
    </location>
</feature>
<keyword evidence="8" id="KW-1185">Reference proteome</keyword>
<comment type="caution">
    <text evidence="7">The sequence shown here is derived from an EMBL/GenBank/DDBJ whole genome shotgun (WGS) entry which is preliminary data.</text>
</comment>
<feature type="transmembrane region" description="Helical" evidence="5">
    <location>
        <begin position="110"/>
        <end position="131"/>
    </location>
</feature>
<evidence type="ECO:0000313" key="8">
    <source>
        <dbReference type="Proteomes" id="UP000239297"/>
    </source>
</evidence>
<evidence type="ECO:0000256" key="4">
    <source>
        <dbReference type="SAM" id="MobiDB-lite"/>
    </source>
</evidence>
<dbReference type="GO" id="GO:0016020">
    <property type="term" value="C:membrane"/>
    <property type="evidence" value="ECO:0007669"/>
    <property type="project" value="InterPro"/>
</dbReference>
<dbReference type="CDD" id="cd16917">
    <property type="entry name" value="HATPase_UhpB-NarQ-NarX-like"/>
    <property type="match status" value="1"/>
</dbReference>
<dbReference type="Gene3D" id="1.20.5.1930">
    <property type="match status" value="1"/>
</dbReference>
<keyword evidence="3" id="KW-0902">Two-component regulatory system</keyword>
<evidence type="ECO:0000256" key="1">
    <source>
        <dbReference type="ARBA" id="ARBA00022679"/>
    </source>
</evidence>
<dbReference type="OrthoDB" id="5241784at2"/>
<evidence type="ECO:0000259" key="6">
    <source>
        <dbReference type="Pfam" id="PF07730"/>
    </source>
</evidence>
<evidence type="ECO:0000256" key="2">
    <source>
        <dbReference type="ARBA" id="ARBA00022777"/>
    </source>
</evidence>
<sequence length="383" mass="40610">MLVTASTASLVRYCWFFKTGLGGGLPARHHTLSLLLPAGALWFVCLLQPQALWAGAVPLWLACNALAVVVGRRARWSILGVGFAVLLAHGPLGILLGQSIGGPSWEDGSLVALAIWALMSPALFVASIWWWDIVLRLDDSRRTSGELAVTKERLRFAADLHDIQGHHLQVIALKTELAGRLLDVDPAAARIQIAEAQQLARTALEDTRALVHGYRTVSLASEAANAAEVLRAADIECSVDVDAGALPPEERTLFGLVIREATTNILRHSEATTVTLCLVRSGVGSVLTVLNDGVCDHEDARTGGSGIDGLRRRFEAVGGRVETRQEGASFRLTARTPRQPRTGDPTTAAVPVAAVQASGPRAEAAGVPSATPARPGGSPWSPR</sequence>
<dbReference type="PANTHER" id="PTHR24421">
    <property type="entry name" value="NITRATE/NITRITE SENSOR PROTEIN NARX-RELATED"/>
    <property type="match status" value="1"/>
</dbReference>
<feature type="transmembrane region" description="Helical" evidence="5">
    <location>
        <begin position="51"/>
        <end position="71"/>
    </location>
</feature>
<evidence type="ECO:0000256" key="3">
    <source>
        <dbReference type="ARBA" id="ARBA00023012"/>
    </source>
</evidence>
<dbReference type="InterPro" id="IPR036890">
    <property type="entry name" value="HATPase_C_sf"/>
</dbReference>
<gene>
    <name evidence="7" type="ORF">C4K88_14335</name>
</gene>
<dbReference type="PANTHER" id="PTHR24421:SF63">
    <property type="entry name" value="SENSOR HISTIDINE KINASE DESK"/>
    <property type="match status" value="1"/>
</dbReference>
<reference evidence="7 8" key="1">
    <citation type="journal article" date="2014" name="Int. J. Syst. Evol. Microbiol.">
        <title>Arthrobacter pityocampae sp. nov., isolated from Thaumetopoea pityocampa (Lep., Thaumetopoeidae).</title>
        <authorList>
            <person name="Ince I.A."/>
            <person name="Demirbag Z."/>
            <person name="Kati H."/>
        </authorList>
    </citation>
    <scope>NUCLEOTIDE SEQUENCE [LARGE SCALE GENOMIC DNA]</scope>
    <source>
        <strain evidence="7 8">Tp2</strain>
    </source>
</reference>